<dbReference type="KEGG" id="gmw:113513778"/>
<evidence type="ECO:0000313" key="3">
    <source>
        <dbReference type="Proteomes" id="UP001652740"/>
    </source>
</evidence>
<name>A0A6J1WH99_GALME</name>
<keyword evidence="2" id="KW-0732">Signal</keyword>
<gene>
    <name evidence="4" type="primary">LOC113513778</name>
</gene>
<protein>
    <submittedName>
        <fullName evidence="4">Proteoglycan 4</fullName>
    </submittedName>
</protein>
<dbReference type="RefSeq" id="XP_026753562.2">
    <property type="nucleotide sequence ID" value="XM_026897761.3"/>
</dbReference>
<proteinExistence type="predicted"/>
<dbReference type="Proteomes" id="UP001652740">
    <property type="component" value="Unplaced"/>
</dbReference>
<evidence type="ECO:0000256" key="1">
    <source>
        <dbReference type="SAM" id="MobiDB-lite"/>
    </source>
</evidence>
<dbReference type="GeneID" id="113513778"/>
<organism evidence="3 4">
    <name type="scientific">Galleria mellonella</name>
    <name type="common">Greater wax moth</name>
    <dbReference type="NCBI Taxonomy" id="7137"/>
    <lineage>
        <taxon>Eukaryota</taxon>
        <taxon>Metazoa</taxon>
        <taxon>Ecdysozoa</taxon>
        <taxon>Arthropoda</taxon>
        <taxon>Hexapoda</taxon>
        <taxon>Insecta</taxon>
        <taxon>Pterygota</taxon>
        <taxon>Neoptera</taxon>
        <taxon>Endopterygota</taxon>
        <taxon>Lepidoptera</taxon>
        <taxon>Glossata</taxon>
        <taxon>Ditrysia</taxon>
        <taxon>Pyraloidea</taxon>
        <taxon>Pyralidae</taxon>
        <taxon>Galleriinae</taxon>
        <taxon>Galleria</taxon>
    </lineage>
</organism>
<feature type="compositionally biased region" description="Low complexity" evidence="1">
    <location>
        <begin position="104"/>
        <end position="184"/>
    </location>
</feature>
<feature type="chain" id="PRO_5047239747" evidence="2">
    <location>
        <begin position="22"/>
        <end position="217"/>
    </location>
</feature>
<dbReference type="AlphaFoldDB" id="A0A6J1WH99"/>
<accession>A0A6J1WH99</accession>
<keyword evidence="3" id="KW-1185">Reference proteome</keyword>
<evidence type="ECO:0000313" key="4">
    <source>
        <dbReference type="RefSeq" id="XP_026753562.2"/>
    </source>
</evidence>
<reference evidence="4" key="1">
    <citation type="submission" date="2025-08" db="UniProtKB">
        <authorList>
            <consortium name="RefSeq"/>
        </authorList>
    </citation>
    <scope>IDENTIFICATION</scope>
    <source>
        <tissue evidence="4">Whole larvae</tissue>
    </source>
</reference>
<evidence type="ECO:0000256" key="2">
    <source>
        <dbReference type="SAM" id="SignalP"/>
    </source>
</evidence>
<sequence length="217" mass="22255">MADIKCVLFIINLIALCNVSAKPGLFDFVDPFLDSSEENPTTPPNTDLEDLSAIKDLAEKIFKGLIVSPIKGEEIPKTPDFEKFLKDLNKLTTPAPGSKTTPKPDTTTASSGTTTPSSDTTTASSDTTTASSGTTTASPETTTASSDTTTASSATTTPGSVSTTPSGSTTESPASTTPSSPGSKPSKKPKSKSPLDSSIDAILNPFKKVGEAVGSFL</sequence>
<feature type="signal peptide" evidence="2">
    <location>
        <begin position="1"/>
        <end position="21"/>
    </location>
</feature>
<dbReference type="InParanoid" id="A0A6J1WH99"/>
<feature type="region of interest" description="Disordered" evidence="1">
    <location>
        <begin position="92"/>
        <end position="199"/>
    </location>
</feature>